<evidence type="ECO:0000313" key="6">
    <source>
        <dbReference type="Proteomes" id="UP001216440"/>
    </source>
</evidence>
<name>A0ABY8K3E0_9ACTN</name>
<dbReference type="RefSeq" id="WP_279335670.1">
    <property type="nucleotide sequence ID" value="NZ_CP121682.1"/>
</dbReference>
<dbReference type="InterPro" id="IPR046335">
    <property type="entry name" value="LacI/GalR-like_sensor"/>
</dbReference>
<dbReference type="EMBL" id="CP121682">
    <property type="protein sequence ID" value="WGD42616.1"/>
    <property type="molecule type" value="Genomic_DNA"/>
</dbReference>
<sequence>MVKITDVARRAGVSPSTVSYALSGKRPISDETRRRVRAAVRELGYRAPARARGTARGGSRVLALAVPVRSGVHVPVVTQFAVSVVTAARAHDHDVLLLTQEEGEEGIERVAETGAADALVVMDVQLQDPRLPLLRSLPLPSVLIGVPAEPDGLTCVDLDFGAAGELCVEHLARLGHRTVALVGSPPEVYVRRTAFARRLVQGFTAAADRHRLASAVYPCEAGREAARAIAERLLREQPSLTGLVVHNEPLLDPLIDAFEQLGLRTPEDLSLVAVCPAPVAASARVPATSVAVPSTELGTRAVHLLLRKLSGAPVPEATLLPPRLTERASTAPRAEARTER</sequence>
<dbReference type="CDD" id="cd01392">
    <property type="entry name" value="HTH_LacI"/>
    <property type="match status" value="1"/>
</dbReference>
<dbReference type="Proteomes" id="UP001216440">
    <property type="component" value="Chromosome"/>
</dbReference>
<organism evidence="5 6">
    <name type="scientific">Streptomyces cathayae</name>
    <dbReference type="NCBI Taxonomy" id="3031124"/>
    <lineage>
        <taxon>Bacteria</taxon>
        <taxon>Bacillati</taxon>
        <taxon>Actinomycetota</taxon>
        <taxon>Actinomycetes</taxon>
        <taxon>Kitasatosporales</taxon>
        <taxon>Streptomycetaceae</taxon>
        <taxon>Streptomyces</taxon>
    </lineage>
</organism>
<dbReference type="PANTHER" id="PTHR30146:SF153">
    <property type="entry name" value="LACTOSE OPERON REPRESSOR"/>
    <property type="match status" value="1"/>
</dbReference>
<dbReference type="PANTHER" id="PTHR30146">
    <property type="entry name" value="LACI-RELATED TRANSCRIPTIONAL REPRESSOR"/>
    <property type="match status" value="1"/>
</dbReference>
<dbReference type="PROSITE" id="PS50932">
    <property type="entry name" value="HTH_LACI_2"/>
    <property type="match status" value="1"/>
</dbReference>
<dbReference type="Pfam" id="PF00356">
    <property type="entry name" value="LacI"/>
    <property type="match status" value="1"/>
</dbReference>
<feature type="domain" description="HTH lacI-type" evidence="4">
    <location>
        <begin position="2"/>
        <end position="56"/>
    </location>
</feature>
<dbReference type="GO" id="GO:0003677">
    <property type="term" value="F:DNA binding"/>
    <property type="evidence" value="ECO:0007669"/>
    <property type="project" value="UniProtKB-KW"/>
</dbReference>
<dbReference type="PROSITE" id="PS00356">
    <property type="entry name" value="HTH_LACI_1"/>
    <property type="match status" value="1"/>
</dbReference>
<keyword evidence="1" id="KW-0805">Transcription regulation</keyword>
<dbReference type="InterPro" id="IPR010982">
    <property type="entry name" value="Lambda_DNA-bd_dom_sf"/>
</dbReference>
<dbReference type="Gene3D" id="3.40.50.2300">
    <property type="match status" value="2"/>
</dbReference>
<gene>
    <name evidence="5" type="ORF">PYS65_22110</name>
</gene>
<dbReference type="InterPro" id="IPR028082">
    <property type="entry name" value="Peripla_BP_I"/>
</dbReference>
<dbReference type="CDD" id="cd06267">
    <property type="entry name" value="PBP1_LacI_sugar_binding-like"/>
    <property type="match status" value="1"/>
</dbReference>
<evidence type="ECO:0000256" key="2">
    <source>
        <dbReference type="ARBA" id="ARBA00023125"/>
    </source>
</evidence>
<dbReference type="InterPro" id="IPR000843">
    <property type="entry name" value="HTH_LacI"/>
</dbReference>
<proteinExistence type="predicted"/>
<dbReference type="Gene3D" id="1.10.260.40">
    <property type="entry name" value="lambda repressor-like DNA-binding domains"/>
    <property type="match status" value="1"/>
</dbReference>
<dbReference type="SMART" id="SM00354">
    <property type="entry name" value="HTH_LACI"/>
    <property type="match status" value="1"/>
</dbReference>
<evidence type="ECO:0000259" key="4">
    <source>
        <dbReference type="PROSITE" id="PS50932"/>
    </source>
</evidence>
<keyword evidence="3" id="KW-0804">Transcription</keyword>
<dbReference type="SUPFAM" id="SSF47413">
    <property type="entry name" value="lambda repressor-like DNA-binding domains"/>
    <property type="match status" value="1"/>
</dbReference>
<dbReference type="Pfam" id="PF13377">
    <property type="entry name" value="Peripla_BP_3"/>
    <property type="match status" value="1"/>
</dbReference>
<evidence type="ECO:0000256" key="1">
    <source>
        <dbReference type="ARBA" id="ARBA00023015"/>
    </source>
</evidence>
<dbReference type="SUPFAM" id="SSF53822">
    <property type="entry name" value="Periplasmic binding protein-like I"/>
    <property type="match status" value="1"/>
</dbReference>
<protein>
    <submittedName>
        <fullName evidence="5">LacI family DNA-binding transcriptional regulator</fullName>
    </submittedName>
</protein>
<evidence type="ECO:0000313" key="5">
    <source>
        <dbReference type="EMBL" id="WGD42616.1"/>
    </source>
</evidence>
<keyword evidence="2 5" id="KW-0238">DNA-binding</keyword>
<accession>A0ABY8K3E0</accession>
<evidence type="ECO:0000256" key="3">
    <source>
        <dbReference type="ARBA" id="ARBA00023163"/>
    </source>
</evidence>
<keyword evidence="6" id="KW-1185">Reference proteome</keyword>
<reference evidence="5 6" key="1">
    <citation type="submission" date="2023-03" db="EMBL/GenBank/DDBJ databases">
        <authorList>
            <person name="Mo P."/>
        </authorList>
    </citation>
    <scope>NUCLEOTIDE SEQUENCE [LARGE SCALE GENOMIC DNA]</scope>
    <source>
        <strain evidence="5 6">HUAS 5</strain>
    </source>
</reference>